<evidence type="ECO:0000256" key="1">
    <source>
        <dbReference type="SAM" id="MobiDB-lite"/>
    </source>
</evidence>
<protein>
    <recommendedName>
        <fullName evidence="4">Stereocilin</fullName>
    </recommendedName>
</protein>
<gene>
    <name evidence="2" type="ORF">OJ962_05940</name>
</gene>
<evidence type="ECO:0008006" key="4">
    <source>
        <dbReference type="Google" id="ProtNLM"/>
    </source>
</evidence>
<dbReference type="RefSeq" id="WP_202956192.1">
    <property type="nucleotide sequence ID" value="NZ_JAPCID010000007.1"/>
</dbReference>
<feature type="compositionally biased region" description="Acidic residues" evidence="1">
    <location>
        <begin position="9"/>
        <end position="19"/>
    </location>
</feature>
<name>A0ABT4REU3_9ACTN</name>
<organism evidence="2 3">
    <name type="scientific">Solirubrobacter deserti</name>
    <dbReference type="NCBI Taxonomy" id="2282478"/>
    <lineage>
        <taxon>Bacteria</taxon>
        <taxon>Bacillati</taxon>
        <taxon>Actinomycetota</taxon>
        <taxon>Thermoleophilia</taxon>
        <taxon>Solirubrobacterales</taxon>
        <taxon>Solirubrobacteraceae</taxon>
        <taxon>Solirubrobacter</taxon>
    </lineage>
</organism>
<proteinExistence type="predicted"/>
<evidence type="ECO:0000313" key="2">
    <source>
        <dbReference type="EMBL" id="MDA0137032.1"/>
    </source>
</evidence>
<comment type="caution">
    <text evidence="2">The sequence shown here is derived from an EMBL/GenBank/DDBJ whole genome shotgun (WGS) entry which is preliminary data.</text>
</comment>
<keyword evidence="3" id="KW-1185">Reference proteome</keyword>
<sequence>MSETPITPEDPDIPDDPPPAEDGSPETNDQPMGPPADMDEDDAPLPGLPENEPPQAD</sequence>
<feature type="region of interest" description="Disordered" evidence="1">
    <location>
        <begin position="1"/>
        <end position="57"/>
    </location>
</feature>
<dbReference type="EMBL" id="JAPCID010000007">
    <property type="protein sequence ID" value="MDA0137032.1"/>
    <property type="molecule type" value="Genomic_DNA"/>
</dbReference>
<evidence type="ECO:0000313" key="3">
    <source>
        <dbReference type="Proteomes" id="UP001147700"/>
    </source>
</evidence>
<reference evidence="2" key="1">
    <citation type="submission" date="2022-10" db="EMBL/GenBank/DDBJ databases">
        <title>The WGS of Solirubrobacter sp. CPCC 204708.</title>
        <authorList>
            <person name="Jiang Z."/>
        </authorList>
    </citation>
    <scope>NUCLEOTIDE SEQUENCE</scope>
    <source>
        <strain evidence="2">CPCC 204708</strain>
    </source>
</reference>
<accession>A0ABT4REU3</accession>
<dbReference type="Proteomes" id="UP001147700">
    <property type="component" value="Unassembled WGS sequence"/>
</dbReference>